<evidence type="ECO:0000313" key="2">
    <source>
        <dbReference type="Proteomes" id="UP000694924"/>
    </source>
</evidence>
<dbReference type="RefSeq" id="XP_015189183.1">
    <property type="nucleotide sequence ID" value="XM_015333697.1"/>
</dbReference>
<sequence>MKGNLEEYNHNHNHKTLSHLRIHLILLIYCCLNVQLTTSNYYYHQMRKCCLSEQLLSNRTRIDCITEYNSNIELYSYSDMKNIQNYVIPKCDNFNETTVIYLDGIKSDDLNKSHACLDIVQRETIPKELPILVYCHLNKNNTNKIANELSSLITTIRRCCPKYMIYDPNNKSCVPFNYSVYEFQLSLINNNNNNNNSSFNNDNMIDYFEDTFMSLLPIVKPKDFLLAVTRGPPICKNVIFDLNITSNDLIYEDGLFKMSYDCILTTDTTATVTTDV</sequence>
<protein>
    <submittedName>
        <fullName evidence="3">Ribosomal protein VAR1, mitochondrial-like</fullName>
    </submittedName>
</protein>
<evidence type="ECO:0000256" key="1">
    <source>
        <dbReference type="SAM" id="Phobius"/>
    </source>
</evidence>
<dbReference type="Proteomes" id="UP000694924">
    <property type="component" value="Unplaced"/>
</dbReference>
<evidence type="ECO:0000313" key="3">
    <source>
        <dbReference type="RefSeq" id="XP_015189183.1"/>
    </source>
</evidence>
<keyword evidence="1" id="KW-0812">Transmembrane</keyword>
<keyword evidence="2" id="KW-1185">Reference proteome</keyword>
<gene>
    <name evidence="3" type="primary">LOC107073182</name>
</gene>
<accession>A0ABM1J9P5</accession>
<reference evidence="3" key="1">
    <citation type="submission" date="2025-08" db="UniProtKB">
        <authorList>
            <consortium name="RefSeq"/>
        </authorList>
    </citation>
    <scope>IDENTIFICATION</scope>
    <source>
        <tissue evidence="3">Whole body</tissue>
    </source>
</reference>
<organism evidence="2 3">
    <name type="scientific">Polistes dominula</name>
    <name type="common">European paper wasp</name>
    <name type="synonym">Vespa dominula</name>
    <dbReference type="NCBI Taxonomy" id="743375"/>
    <lineage>
        <taxon>Eukaryota</taxon>
        <taxon>Metazoa</taxon>
        <taxon>Ecdysozoa</taxon>
        <taxon>Arthropoda</taxon>
        <taxon>Hexapoda</taxon>
        <taxon>Insecta</taxon>
        <taxon>Pterygota</taxon>
        <taxon>Neoptera</taxon>
        <taxon>Endopterygota</taxon>
        <taxon>Hymenoptera</taxon>
        <taxon>Apocrita</taxon>
        <taxon>Aculeata</taxon>
        <taxon>Vespoidea</taxon>
        <taxon>Vespidae</taxon>
        <taxon>Polistinae</taxon>
        <taxon>Polistini</taxon>
        <taxon>Polistes</taxon>
    </lineage>
</organism>
<name>A0ABM1J9P5_POLDO</name>
<keyword evidence="1" id="KW-0472">Membrane</keyword>
<feature type="transmembrane region" description="Helical" evidence="1">
    <location>
        <begin position="20"/>
        <end position="43"/>
    </location>
</feature>
<dbReference type="GeneID" id="107073182"/>
<keyword evidence="1" id="KW-1133">Transmembrane helix</keyword>
<proteinExistence type="predicted"/>